<dbReference type="EMBL" id="CP015108">
    <property type="protein sequence ID" value="ARF13828.1"/>
    <property type="molecule type" value="Genomic_DNA"/>
</dbReference>
<dbReference type="Proteomes" id="UP000192486">
    <property type="component" value="Chromosome"/>
</dbReference>
<keyword evidence="4 5" id="KW-0472">Membrane</keyword>
<feature type="transmembrane region" description="Helical" evidence="5">
    <location>
        <begin position="12"/>
        <end position="28"/>
    </location>
</feature>
<feature type="transmembrane region" description="Helical" evidence="5">
    <location>
        <begin position="200"/>
        <end position="218"/>
    </location>
</feature>
<dbReference type="InterPro" id="IPR002657">
    <property type="entry name" value="BilAc:Na_symport/Acr3"/>
</dbReference>
<keyword evidence="7" id="KW-1185">Reference proteome</keyword>
<dbReference type="PANTHER" id="PTHR10361:SF28">
    <property type="entry name" value="P3 PROTEIN-RELATED"/>
    <property type="match status" value="1"/>
</dbReference>
<feature type="transmembrane region" description="Helical" evidence="5">
    <location>
        <begin position="64"/>
        <end position="85"/>
    </location>
</feature>
<dbReference type="Pfam" id="PF01758">
    <property type="entry name" value="SBF"/>
    <property type="match status" value="1"/>
</dbReference>
<evidence type="ECO:0000256" key="2">
    <source>
        <dbReference type="ARBA" id="ARBA00022692"/>
    </source>
</evidence>
<protein>
    <recommendedName>
        <fullName evidence="8">Bile acid:sodium symporter family protein</fullName>
    </recommendedName>
</protein>
<comment type="subcellular location">
    <subcellularLocation>
        <location evidence="1">Membrane</location>
        <topology evidence="1">Multi-pass membrane protein</topology>
    </subcellularLocation>
</comment>
<dbReference type="Gene3D" id="1.20.1530.20">
    <property type="match status" value="1"/>
</dbReference>
<feature type="transmembrane region" description="Helical" evidence="5">
    <location>
        <begin position="160"/>
        <end position="179"/>
    </location>
</feature>
<dbReference type="RefSeq" id="WP_029054955.1">
    <property type="nucleotide sequence ID" value="NZ_CP015108.1"/>
</dbReference>
<evidence type="ECO:0000313" key="6">
    <source>
        <dbReference type="EMBL" id="ARF13828.1"/>
    </source>
</evidence>
<gene>
    <name evidence="6" type="ORF">SporoS204_06515</name>
</gene>
<feature type="transmembrane region" description="Helical" evidence="5">
    <location>
        <begin position="125"/>
        <end position="148"/>
    </location>
</feature>
<accession>A0ABM6JUT5</accession>
<evidence type="ECO:0000256" key="1">
    <source>
        <dbReference type="ARBA" id="ARBA00004141"/>
    </source>
</evidence>
<reference evidence="6 7" key="1">
    <citation type="submission" date="2016-04" db="EMBL/GenBank/DDBJ databases">
        <title>Comparative Genomics and Epigenetics of Sporosarcina ureae.</title>
        <authorList>
            <person name="Oliver A.S."/>
            <person name="Cooper K.K."/>
        </authorList>
    </citation>
    <scope>NUCLEOTIDE SEQUENCE [LARGE SCALE GENOMIC DNA]</scope>
    <source>
        <strain evidence="6 7">S204</strain>
    </source>
</reference>
<name>A0ABM6JUT5_SPOUR</name>
<evidence type="ECO:0000313" key="7">
    <source>
        <dbReference type="Proteomes" id="UP000192486"/>
    </source>
</evidence>
<evidence type="ECO:0000256" key="5">
    <source>
        <dbReference type="SAM" id="Phobius"/>
    </source>
</evidence>
<evidence type="ECO:0008006" key="8">
    <source>
        <dbReference type="Google" id="ProtNLM"/>
    </source>
</evidence>
<organism evidence="6 7">
    <name type="scientific">Sporosarcina ureae</name>
    <dbReference type="NCBI Taxonomy" id="1571"/>
    <lineage>
        <taxon>Bacteria</taxon>
        <taxon>Bacillati</taxon>
        <taxon>Bacillota</taxon>
        <taxon>Bacilli</taxon>
        <taxon>Bacillales</taxon>
        <taxon>Caryophanaceae</taxon>
        <taxon>Sporosarcina</taxon>
    </lineage>
</organism>
<dbReference type="PANTHER" id="PTHR10361">
    <property type="entry name" value="SODIUM-BILE ACID COTRANSPORTER"/>
    <property type="match status" value="1"/>
</dbReference>
<feature type="transmembrane region" description="Helical" evidence="5">
    <location>
        <begin position="34"/>
        <end position="52"/>
    </location>
</feature>
<dbReference type="InterPro" id="IPR038770">
    <property type="entry name" value="Na+/solute_symporter_sf"/>
</dbReference>
<keyword evidence="3 5" id="KW-1133">Transmembrane helix</keyword>
<evidence type="ECO:0000256" key="4">
    <source>
        <dbReference type="ARBA" id="ARBA00023136"/>
    </source>
</evidence>
<sequence length="319" mass="35089">MFSNLNIFLQRWIAILTPLSLVIGVLFHQVGEQLVFIVSWLFAFMTFVGSLGMNVKEVRMVRKYPAVVLVSIAFLHIVMPAWAYFLSTVFFDDHLLTVGFVLAVAIPTGVTSVIWVTISKGNLPLCLSIILIDTLLAPIILPAILYFVVGESVTIDTMSLILNLLWMIVLPTILGITLNELSKGSIQKKWGPLLAPFSKLSLFAIVAINGSAVAPYVQKASLELVGIIALVLFIALTGYAIALWIAHVLWKDPVIATTFMFVGGMRNIATGVVIATTFFPAKVVMPVVFGMLFQQVLASAYNKVGNWYGRRHFEVNEEG</sequence>
<evidence type="ECO:0000256" key="3">
    <source>
        <dbReference type="ARBA" id="ARBA00022989"/>
    </source>
</evidence>
<feature type="transmembrane region" description="Helical" evidence="5">
    <location>
        <begin position="97"/>
        <end position="118"/>
    </location>
</feature>
<keyword evidence="2 5" id="KW-0812">Transmembrane</keyword>
<feature type="transmembrane region" description="Helical" evidence="5">
    <location>
        <begin position="224"/>
        <end position="246"/>
    </location>
</feature>
<proteinExistence type="predicted"/>
<dbReference type="InterPro" id="IPR004710">
    <property type="entry name" value="Bilac:Na_transpt"/>
</dbReference>